<dbReference type="SUPFAM" id="SSF50346">
    <property type="entry name" value="PRC-barrel domain"/>
    <property type="match status" value="1"/>
</dbReference>
<dbReference type="Proteomes" id="UP000321181">
    <property type="component" value="Unassembled WGS sequence"/>
</dbReference>
<feature type="region of interest" description="Disordered" evidence="1">
    <location>
        <begin position="108"/>
        <end position="167"/>
    </location>
</feature>
<evidence type="ECO:0000313" key="5">
    <source>
        <dbReference type="Proteomes" id="UP000321181"/>
    </source>
</evidence>
<dbReference type="AlphaFoldDB" id="A0A512D9W4"/>
<evidence type="ECO:0000259" key="3">
    <source>
        <dbReference type="Pfam" id="PF09557"/>
    </source>
</evidence>
<dbReference type="InterPro" id="IPR019060">
    <property type="entry name" value="DUF2382"/>
</dbReference>
<evidence type="ECO:0000259" key="2">
    <source>
        <dbReference type="Pfam" id="PF05239"/>
    </source>
</evidence>
<evidence type="ECO:0000256" key="1">
    <source>
        <dbReference type="SAM" id="MobiDB-lite"/>
    </source>
</evidence>
<dbReference type="InterPro" id="IPR027275">
    <property type="entry name" value="PRC-brl_dom"/>
</dbReference>
<dbReference type="EMBL" id="BJYY01000005">
    <property type="protein sequence ID" value="GEO33259.1"/>
    <property type="molecule type" value="Genomic_DNA"/>
</dbReference>
<dbReference type="RefSeq" id="WP_146900843.1">
    <property type="nucleotide sequence ID" value="NZ_BAAARM010000002.1"/>
</dbReference>
<reference evidence="4 5" key="1">
    <citation type="submission" date="2019-07" db="EMBL/GenBank/DDBJ databases">
        <title>Whole genome shotgun sequence of Cellulomonas aerilata NBRC 106308.</title>
        <authorList>
            <person name="Hosoyama A."/>
            <person name="Uohara A."/>
            <person name="Ohji S."/>
            <person name="Ichikawa N."/>
        </authorList>
    </citation>
    <scope>NUCLEOTIDE SEQUENCE [LARGE SCALE GENOMIC DNA]</scope>
    <source>
        <strain evidence="4 5">NBRC 106308</strain>
    </source>
</reference>
<proteinExistence type="predicted"/>
<organism evidence="4 5">
    <name type="scientific">Cellulomonas aerilata</name>
    <dbReference type="NCBI Taxonomy" id="515326"/>
    <lineage>
        <taxon>Bacteria</taxon>
        <taxon>Bacillati</taxon>
        <taxon>Actinomycetota</taxon>
        <taxon>Actinomycetes</taxon>
        <taxon>Micrococcales</taxon>
        <taxon>Cellulomonadaceae</taxon>
        <taxon>Cellulomonas</taxon>
    </lineage>
</organism>
<protein>
    <recommendedName>
        <fullName evidence="6">Photosystem reaction center subunit H</fullName>
    </recommendedName>
</protein>
<dbReference type="InterPro" id="IPR014747">
    <property type="entry name" value="Bac_photo_RC_H_C"/>
</dbReference>
<keyword evidence="5" id="KW-1185">Reference proteome</keyword>
<dbReference type="Pfam" id="PF09557">
    <property type="entry name" value="DUF2382"/>
    <property type="match status" value="1"/>
</dbReference>
<feature type="domain" description="PRC-barrel" evidence="2">
    <location>
        <begin position="16"/>
        <end position="77"/>
    </location>
</feature>
<dbReference type="Pfam" id="PF05239">
    <property type="entry name" value="PRC"/>
    <property type="match status" value="1"/>
</dbReference>
<sequence>MITVHDMEGLMFAGGDVVGDDGSKIGRLGQLFLDARTGHPAWVTVTTGLFGKAESFVPMNGAELHGDVLQVPYSKDLVKHAPRIASAEGHLSPDEERDLYRHYGLIHDEPEPVEDTGSHGRHAATGAPTVDEAGGTGLGAQTPAVGLPTGATPLGATSPGPPPLHSYDDVAREARDADPHVVGADDVEAAGVAWGGASAVTPAVPATEAPATAGAAGPAAEGVVLSAERARVVGTERVPTERVRMRRYTVTEHKQITVPVQREEVRVEYEPVDEGVLPDAQDPAGAPGTGEPDDQDRDRRL</sequence>
<evidence type="ECO:0008006" key="6">
    <source>
        <dbReference type="Google" id="ProtNLM"/>
    </source>
</evidence>
<dbReference type="OrthoDB" id="3712018at2"/>
<dbReference type="GO" id="GO:0019684">
    <property type="term" value="P:photosynthesis, light reaction"/>
    <property type="evidence" value="ECO:0007669"/>
    <property type="project" value="InterPro"/>
</dbReference>
<dbReference type="InterPro" id="IPR011033">
    <property type="entry name" value="PRC_barrel-like_sf"/>
</dbReference>
<feature type="domain" description="DUF2382" evidence="3">
    <location>
        <begin position="225"/>
        <end position="282"/>
    </location>
</feature>
<accession>A0A512D9W4</accession>
<name>A0A512D9W4_9CELL</name>
<evidence type="ECO:0000313" key="4">
    <source>
        <dbReference type="EMBL" id="GEO33259.1"/>
    </source>
</evidence>
<gene>
    <name evidence="4" type="ORF">CAE01nite_09840</name>
</gene>
<feature type="region of interest" description="Disordered" evidence="1">
    <location>
        <begin position="263"/>
        <end position="301"/>
    </location>
</feature>
<dbReference type="GO" id="GO:0030077">
    <property type="term" value="C:plasma membrane light-harvesting complex"/>
    <property type="evidence" value="ECO:0007669"/>
    <property type="project" value="InterPro"/>
</dbReference>
<dbReference type="Gene3D" id="3.90.50.10">
    <property type="entry name" value="Photosynthetic Reaction Center, subunit H, domain 2"/>
    <property type="match status" value="1"/>
</dbReference>
<comment type="caution">
    <text evidence="4">The sequence shown here is derived from an EMBL/GenBank/DDBJ whole genome shotgun (WGS) entry which is preliminary data.</text>
</comment>